<dbReference type="GO" id="GO:0005794">
    <property type="term" value="C:Golgi apparatus"/>
    <property type="evidence" value="ECO:0007669"/>
    <property type="project" value="UniProtKB-SubCell"/>
</dbReference>
<sequence>MAAPAKSSRWGSFLQQAVAGVEARLDNILAEGENGLSQQAQTPLPATTTAKEQQQQQNATPRSSTSSRTNDRLQERLAKAMASKTVLAAEGRPIVSNAPGAEASLDSCSSEAVARRSELNPDPTPVPRPAASSNNATEGTSGYEAEDAQDDHRKQNTQAIGAVSDAEKPSLTSPPTEPLEALSAPGFLTTNITSSSAHECHHCDTLQAEVDTLRARYQQVVKDQQDEINRHVEQFETLQAKIQFLAQDVTESARNAAAAAPNGSFERKLAERDEKIALLMQEGRGLAATEQKHRSMIKKLKSQTLVDEQALGELRAHLDRTIAELDALRIQATRVDELEQLNQALQISNSGMRDELDALRADLATDKATINKLRKDLQKLTEQANSTVERANEKALAAEKRRVRDLEDTITALQVEKGLVAERAKNSIAEAEKSAVRAADRVRTVELETQAELQAMEAKLEAMRAQAEEASSGAVGDSQAKLLRQVETLQTQHAIAKENWQGIEASLLARLSSLEGERDDALRRESEMRKKARETRDLENYESRIEVLQRRAENAETALSQARADLEKQQVSRGQKTETDRRPWLEDYNSGSLSRMQSRPDSPLLSVPTRTLSNEVFLLQSVSGKSRKFSTPTSGSGVDGVQEALQQDRHLSSQHVSRPSVLPGSSNSPGAVPPTPFDLPPDVLPTSASHMGDKDDLFDGVETTSSPRQMMQDMVSVSTVAAGPSVQLVERMSAAIRRLEGEKVTSREELARISAQRDEARAEIVALVKEVEFGKAASRRVAELETQVDDLNSRYQTTLELLGEKSELVEELRADVQDVKAMYRDLVERTVR</sequence>
<dbReference type="Pfam" id="PF12325">
    <property type="entry name" value="TMF_TATA_bd"/>
    <property type="match status" value="1"/>
</dbReference>
<keyword evidence="8" id="KW-1185">Reference proteome</keyword>
<evidence type="ECO:0000256" key="3">
    <source>
        <dbReference type="ARBA" id="ARBA00023054"/>
    </source>
</evidence>
<dbReference type="EMBL" id="WIGO01000663">
    <property type="protein sequence ID" value="KAF6806824.1"/>
    <property type="molecule type" value="Genomic_DNA"/>
</dbReference>
<reference evidence="7" key="1">
    <citation type="journal article" date="2020" name="Phytopathology">
        <title>Genome Sequence Resources of Colletotrichum truncatum, C. plurivorum, C. musicola, and C. sojae: Four Species Pathogenic to Soybean (Glycine max).</title>
        <authorList>
            <person name="Rogerio F."/>
            <person name="Boufleur T.R."/>
            <person name="Ciampi-Guillardi M."/>
            <person name="Sukno S.A."/>
            <person name="Thon M.R."/>
            <person name="Massola Junior N.S."/>
            <person name="Baroncelli R."/>
        </authorList>
    </citation>
    <scope>NUCLEOTIDE SEQUENCE</scope>
    <source>
        <strain evidence="7">LFN00145</strain>
    </source>
</reference>
<dbReference type="GO" id="GO:0005783">
    <property type="term" value="C:endoplasmic reticulum"/>
    <property type="evidence" value="ECO:0007669"/>
    <property type="project" value="TreeGrafter"/>
</dbReference>
<dbReference type="PANTHER" id="PTHR46515">
    <property type="entry name" value="TATA ELEMENT MODULATORY FACTOR TMF1"/>
    <property type="match status" value="1"/>
</dbReference>
<keyword evidence="2" id="KW-0333">Golgi apparatus</keyword>
<feature type="compositionally biased region" description="Polar residues" evidence="5">
    <location>
        <begin position="58"/>
        <end position="68"/>
    </location>
</feature>
<proteinExistence type="predicted"/>
<evidence type="ECO:0000259" key="6">
    <source>
        <dbReference type="Pfam" id="PF12325"/>
    </source>
</evidence>
<evidence type="ECO:0000313" key="8">
    <source>
        <dbReference type="Proteomes" id="UP000654918"/>
    </source>
</evidence>
<evidence type="ECO:0000256" key="5">
    <source>
        <dbReference type="SAM" id="MobiDB-lite"/>
    </source>
</evidence>
<keyword evidence="3 4" id="KW-0175">Coiled coil</keyword>
<feature type="compositionally biased region" description="Basic and acidic residues" evidence="5">
    <location>
        <begin position="564"/>
        <end position="585"/>
    </location>
</feature>
<feature type="region of interest" description="Disordered" evidence="5">
    <location>
        <begin position="32"/>
        <end position="181"/>
    </location>
</feature>
<dbReference type="InterPro" id="IPR022092">
    <property type="entry name" value="TMF_DNA-bd"/>
</dbReference>
<feature type="compositionally biased region" description="Polar residues" evidence="5">
    <location>
        <begin position="131"/>
        <end position="140"/>
    </location>
</feature>
<dbReference type="InterPro" id="IPR052602">
    <property type="entry name" value="Growth_transcription_reg"/>
</dbReference>
<feature type="compositionally biased region" description="Polar residues" evidence="5">
    <location>
        <begin position="589"/>
        <end position="600"/>
    </location>
</feature>
<feature type="domain" description="TATA element modulatory factor 1 TATA binding" evidence="6">
    <location>
        <begin position="716"/>
        <end position="829"/>
    </location>
</feature>
<evidence type="ECO:0000256" key="1">
    <source>
        <dbReference type="ARBA" id="ARBA00004555"/>
    </source>
</evidence>
<dbReference type="Proteomes" id="UP000654918">
    <property type="component" value="Unassembled WGS sequence"/>
</dbReference>
<feature type="coiled-coil region" evidence="4">
    <location>
        <begin position="203"/>
        <end position="248"/>
    </location>
</feature>
<feature type="compositionally biased region" description="Pro residues" evidence="5">
    <location>
        <begin position="671"/>
        <end position="683"/>
    </location>
</feature>
<comment type="caution">
    <text evidence="7">The sequence shown here is derived from an EMBL/GenBank/DDBJ whole genome shotgun (WGS) entry which is preliminary data.</text>
</comment>
<comment type="subcellular location">
    <subcellularLocation>
        <location evidence="1">Golgi apparatus</location>
    </subcellularLocation>
</comment>
<gene>
    <name evidence="7" type="ORF">CPLU01_15861</name>
</gene>
<dbReference type="Pfam" id="PF12329">
    <property type="entry name" value="TMF_DNA_bd"/>
    <property type="match status" value="1"/>
</dbReference>
<dbReference type="AlphaFoldDB" id="A0A8H6MRZ2"/>
<accession>A0A8H6MRZ2</accession>
<evidence type="ECO:0000256" key="4">
    <source>
        <dbReference type="SAM" id="Coils"/>
    </source>
</evidence>
<feature type="compositionally biased region" description="Low complexity" evidence="5">
    <location>
        <begin position="38"/>
        <end position="57"/>
    </location>
</feature>
<feature type="region of interest" description="Disordered" evidence="5">
    <location>
        <begin position="647"/>
        <end position="696"/>
    </location>
</feature>
<feature type="compositionally biased region" description="Basic and acidic residues" evidence="5">
    <location>
        <begin position="69"/>
        <end position="78"/>
    </location>
</feature>
<feature type="region of interest" description="Disordered" evidence="5">
    <location>
        <begin position="517"/>
        <end position="537"/>
    </location>
</feature>
<protein>
    <submittedName>
        <fullName evidence="7">M protein repeat protein</fullName>
    </submittedName>
</protein>
<evidence type="ECO:0000313" key="7">
    <source>
        <dbReference type="EMBL" id="KAF6806824.1"/>
    </source>
</evidence>
<feature type="region of interest" description="Disordered" evidence="5">
    <location>
        <begin position="561"/>
        <end position="607"/>
    </location>
</feature>
<name>A0A8H6MRZ2_9PEZI</name>
<feature type="coiled-coil region" evidence="4">
    <location>
        <begin position="729"/>
        <end position="829"/>
    </location>
</feature>
<feature type="compositionally biased region" description="Polar residues" evidence="5">
    <location>
        <begin position="653"/>
        <end position="669"/>
    </location>
</feature>
<organism evidence="7 8">
    <name type="scientific">Colletotrichum plurivorum</name>
    <dbReference type="NCBI Taxonomy" id="2175906"/>
    <lineage>
        <taxon>Eukaryota</taxon>
        <taxon>Fungi</taxon>
        <taxon>Dikarya</taxon>
        <taxon>Ascomycota</taxon>
        <taxon>Pezizomycotina</taxon>
        <taxon>Sordariomycetes</taxon>
        <taxon>Hypocreomycetidae</taxon>
        <taxon>Glomerellales</taxon>
        <taxon>Glomerellaceae</taxon>
        <taxon>Colletotrichum</taxon>
        <taxon>Colletotrichum orchidearum species complex</taxon>
    </lineage>
</organism>
<dbReference type="InterPro" id="IPR022091">
    <property type="entry name" value="TMF_TATA-bd"/>
</dbReference>
<dbReference type="PANTHER" id="PTHR46515:SF1">
    <property type="entry name" value="TATA ELEMENT MODULATORY FACTOR"/>
    <property type="match status" value="1"/>
</dbReference>
<evidence type="ECO:0000256" key="2">
    <source>
        <dbReference type="ARBA" id="ARBA00023034"/>
    </source>
</evidence>